<evidence type="ECO:0000313" key="2">
    <source>
        <dbReference type="EMBL" id="PNR54458.1"/>
    </source>
</evidence>
<evidence type="ECO:0000313" key="4">
    <source>
        <dbReference type="Proteomes" id="UP000006727"/>
    </source>
</evidence>
<dbReference type="Gramene" id="Pp3c5_25169V3.1">
    <property type="protein sequence ID" value="PAC:32955138.CDS.1"/>
    <property type="gene ID" value="Pp3c5_25169"/>
</dbReference>
<dbReference type="Proteomes" id="UP000006727">
    <property type="component" value="Chromosome 5"/>
</dbReference>
<accession>A0A2K1KL00</accession>
<dbReference type="EMBL" id="ABEU02000005">
    <property type="protein sequence ID" value="PNR54458.1"/>
    <property type="molecule type" value="Genomic_DNA"/>
</dbReference>
<protein>
    <submittedName>
        <fullName evidence="2 3">Uncharacterized protein</fullName>
    </submittedName>
</protein>
<dbReference type="AlphaFoldDB" id="A0A2K1KL00"/>
<proteinExistence type="predicted"/>
<evidence type="ECO:0000256" key="1">
    <source>
        <dbReference type="SAM" id="Phobius"/>
    </source>
</evidence>
<dbReference type="InParanoid" id="A0A2K1KL00"/>
<organism evidence="2">
    <name type="scientific">Physcomitrium patens</name>
    <name type="common">Spreading-leaved earth moss</name>
    <name type="synonym">Physcomitrella patens</name>
    <dbReference type="NCBI Taxonomy" id="3218"/>
    <lineage>
        <taxon>Eukaryota</taxon>
        <taxon>Viridiplantae</taxon>
        <taxon>Streptophyta</taxon>
        <taxon>Embryophyta</taxon>
        <taxon>Bryophyta</taxon>
        <taxon>Bryophytina</taxon>
        <taxon>Bryopsida</taxon>
        <taxon>Funariidae</taxon>
        <taxon>Funariales</taxon>
        <taxon>Funariaceae</taxon>
        <taxon>Physcomitrium</taxon>
    </lineage>
</organism>
<dbReference type="EnsemblPlants" id="Pp3c5_25169V3.1">
    <property type="protein sequence ID" value="PAC:32955138.CDS.1"/>
    <property type="gene ID" value="Pp3c5_25169"/>
</dbReference>
<reference evidence="3" key="3">
    <citation type="submission" date="2020-12" db="UniProtKB">
        <authorList>
            <consortium name="EnsemblPlants"/>
        </authorList>
    </citation>
    <scope>IDENTIFICATION</scope>
</reference>
<gene>
    <name evidence="2" type="ORF">PHYPA_008135</name>
</gene>
<sequence length="99" mass="11698">MCQLSHIDRRHESSWDVQSLLRNIISQLPGYSVNVDIKLCNKAPFTFFLLPSLPLPCCLLAFSQSNTYIYLYMYIHFIFNVHNNIVNILSYYRMFELLS</sequence>
<evidence type="ECO:0000313" key="3">
    <source>
        <dbReference type="EnsemblPlants" id="PAC:32955138.CDS.1"/>
    </source>
</evidence>
<keyword evidence="1" id="KW-0472">Membrane</keyword>
<keyword evidence="4" id="KW-1185">Reference proteome</keyword>
<feature type="transmembrane region" description="Helical" evidence="1">
    <location>
        <begin position="45"/>
        <end position="63"/>
    </location>
</feature>
<feature type="transmembrane region" description="Helical" evidence="1">
    <location>
        <begin position="69"/>
        <end position="92"/>
    </location>
</feature>
<name>A0A2K1KL00_PHYPA</name>
<keyword evidence="1" id="KW-0812">Transmembrane</keyword>
<reference evidence="2 4" key="2">
    <citation type="journal article" date="2018" name="Plant J.">
        <title>The Physcomitrella patens chromosome-scale assembly reveals moss genome structure and evolution.</title>
        <authorList>
            <person name="Lang D."/>
            <person name="Ullrich K.K."/>
            <person name="Murat F."/>
            <person name="Fuchs J."/>
            <person name="Jenkins J."/>
            <person name="Haas F.B."/>
            <person name="Piednoel M."/>
            <person name="Gundlach H."/>
            <person name="Van Bel M."/>
            <person name="Meyberg R."/>
            <person name="Vives C."/>
            <person name="Morata J."/>
            <person name="Symeonidi A."/>
            <person name="Hiss M."/>
            <person name="Muchero W."/>
            <person name="Kamisugi Y."/>
            <person name="Saleh O."/>
            <person name="Blanc G."/>
            <person name="Decker E.L."/>
            <person name="van Gessel N."/>
            <person name="Grimwood J."/>
            <person name="Hayes R.D."/>
            <person name="Graham S.W."/>
            <person name="Gunter L.E."/>
            <person name="McDaniel S.F."/>
            <person name="Hoernstein S.N.W."/>
            <person name="Larsson A."/>
            <person name="Li F.W."/>
            <person name="Perroud P.F."/>
            <person name="Phillips J."/>
            <person name="Ranjan P."/>
            <person name="Rokshar D.S."/>
            <person name="Rothfels C.J."/>
            <person name="Schneider L."/>
            <person name="Shu S."/>
            <person name="Stevenson D.W."/>
            <person name="Thummler F."/>
            <person name="Tillich M."/>
            <person name="Villarreal Aguilar J.C."/>
            <person name="Widiez T."/>
            <person name="Wong G.K."/>
            <person name="Wymore A."/>
            <person name="Zhang Y."/>
            <person name="Zimmer A.D."/>
            <person name="Quatrano R.S."/>
            <person name="Mayer K.F.X."/>
            <person name="Goodstein D."/>
            <person name="Casacuberta J.M."/>
            <person name="Vandepoele K."/>
            <person name="Reski R."/>
            <person name="Cuming A.C."/>
            <person name="Tuskan G.A."/>
            <person name="Maumus F."/>
            <person name="Salse J."/>
            <person name="Schmutz J."/>
            <person name="Rensing S.A."/>
        </authorList>
    </citation>
    <scope>NUCLEOTIDE SEQUENCE [LARGE SCALE GENOMIC DNA]</scope>
    <source>
        <strain evidence="3 4">cv. Gransden 2004</strain>
    </source>
</reference>
<reference evidence="2 4" key="1">
    <citation type="journal article" date="2008" name="Science">
        <title>The Physcomitrella genome reveals evolutionary insights into the conquest of land by plants.</title>
        <authorList>
            <person name="Rensing S."/>
            <person name="Lang D."/>
            <person name="Zimmer A."/>
            <person name="Terry A."/>
            <person name="Salamov A."/>
            <person name="Shapiro H."/>
            <person name="Nishiyama T."/>
            <person name="Perroud P.-F."/>
            <person name="Lindquist E."/>
            <person name="Kamisugi Y."/>
            <person name="Tanahashi T."/>
            <person name="Sakakibara K."/>
            <person name="Fujita T."/>
            <person name="Oishi K."/>
            <person name="Shin-I T."/>
            <person name="Kuroki Y."/>
            <person name="Toyoda A."/>
            <person name="Suzuki Y."/>
            <person name="Hashimoto A."/>
            <person name="Yamaguchi K."/>
            <person name="Sugano A."/>
            <person name="Kohara Y."/>
            <person name="Fujiyama A."/>
            <person name="Anterola A."/>
            <person name="Aoki S."/>
            <person name="Ashton N."/>
            <person name="Barbazuk W.B."/>
            <person name="Barker E."/>
            <person name="Bennetzen J."/>
            <person name="Bezanilla M."/>
            <person name="Blankenship R."/>
            <person name="Cho S.H."/>
            <person name="Dutcher S."/>
            <person name="Estelle M."/>
            <person name="Fawcett J.A."/>
            <person name="Gundlach H."/>
            <person name="Hanada K."/>
            <person name="Heyl A."/>
            <person name="Hicks K.A."/>
            <person name="Hugh J."/>
            <person name="Lohr M."/>
            <person name="Mayer K."/>
            <person name="Melkozernov A."/>
            <person name="Murata T."/>
            <person name="Nelson D."/>
            <person name="Pils B."/>
            <person name="Prigge M."/>
            <person name="Reiss B."/>
            <person name="Renner T."/>
            <person name="Rombauts S."/>
            <person name="Rushton P."/>
            <person name="Sanderfoot A."/>
            <person name="Schween G."/>
            <person name="Shiu S.-H."/>
            <person name="Stueber K."/>
            <person name="Theodoulou F.L."/>
            <person name="Tu H."/>
            <person name="Van de Peer Y."/>
            <person name="Verrier P.J."/>
            <person name="Waters E."/>
            <person name="Wood A."/>
            <person name="Yang L."/>
            <person name="Cove D."/>
            <person name="Cuming A."/>
            <person name="Hasebe M."/>
            <person name="Lucas S."/>
            <person name="Mishler D.B."/>
            <person name="Reski R."/>
            <person name="Grigoriev I."/>
            <person name="Quatrano R.S."/>
            <person name="Boore J.L."/>
        </authorList>
    </citation>
    <scope>NUCLEOTIDE SEQUENCE [LARGE SCALE GENOMIC DNA]</scope>
    <source>
        <strain evidence="3 4">cv. Gransden 2004</strain>
    </source>
</reference>
<keyword evidence="1" id="KW-1133">Transmembrane helix</keyword>